<protein>
    <recommendedName>
        <fullName evidence="3">Gag-pol polyprotein</fullName>
    </recommendedName>
</protein>
<comment type="caution">
    <text evidence="2">The sequence shown here is derived from an EMBL/GenBank/DDBJ whole genome shotgun (WGS) entry which is preliminary data.</text>
</comment>
<evidence type="ECO:0000256" key="1">
    <source>
        <dbReference type="SAM" id="MobiDB-lite"/>
    </source>
</evidence>
<sequence length="118" mass="13310">MSRSRSRDRFKRNGQGKEEQAGENTPTKGVIHTISGGPTCGDSTRAQKRYARNFRHYQRKQVLSIEQQEDITFGGRDLSPGSGLQNDPMVIRMDIANYLVHKVLIDNGSSIDIIFMNI</sequence>
<dbReference type="AlphaFoldDB" id="A0AAW2KAC7"/>
<reference evidence="2" key="2">
    <citation type="journal article" date="2024" name="Plant">
        <title>Genomic evolution and insights into agronomic trait innovations of Sesamum species.</title>
        <authorList>
            <person name="Miao H."/>
            <person name="Wang L."/>
            <person name="Qu L."/>
            <person name="Liu H."/>
            <person name="Sun Y."/>
            <person name="Le M."/>
            <person name="Wang Q."/>
            <person name="Wei S."/>
            <person name="Zheng Y."/>
            <person name="Lin W."/>
            <person name="Duan Y."/>
            <person name="Cao H."/>
            <person name="Xiong S."/>
            <person name="Wang X."/>
            <person name="Wei L."/>
            <person name="Li C."/>
            <person name="Ma Q."/>
            <person name="Ju M."/>
            <person name="Zhao R."/>
            <person name="Li G."/>
            <person name="Mu C."/>
            <person name="Tian Q."/>
            <person name="Mei H."/>
            <person name="Zhang T."/>
            <person name="Gao T."/>
            <person name="Zhang H."/>
        </authorList>
    </citation>
    <scope>NUCLEOTIDE SEQUENCE</scope>
    <source>
        <strain evidence="2">G02</strain>
    </source>
</reference>
<feature type="region of interest" description="Disordered" evidence="1">
    <location>
        <begin position="1"/>
        <end position="44"/>
    </location>
</feature>
<name>A0AAW2KAC7_SESRA</name>
<feature type="compositionally biased region" description="Basic residues" evidence="1">
    <location>
        <begin position="1"/>
        <end position="14"/>
    </location>
</feature>
<organism evidence="2">
    <name type="scientific">Sesamum radiatum</name>
    <name type="common">Black benniseed</name>
    <dbReference type="NCBI Taxonomy" id="300843"/>
    <lineage>
        <taxon>Eukaryota</taxon>
        <taxon>Viridiplantae</taxon>
        <taxon>Streptophyta</taxon>
        <taxon>Embryophyta</taxon>
        <taxon>Tracheophyta</taxon>
        <taxon>Spermatophyta</taxon>
        <taxon>Magnoliopsida</taxon>
        <taxon>eudicotyledons</taxon>
        <taxon>Gunneridae</taxon>
        <taxon>Pentapetalae</taxon>
        <taxon>asterids</taxon>
        <taxon>lamiids</taxon>
        <taxon>Lamiales</taxon>
        <taxon>Pedaliaceae</taxon>
        <taxon>Sesamum</taxon>
    </lineage>
</organism>
<dbReference type="EMBL" id="JACGWJ010000029">
    <property type="protein sequence ID" value="KAL0303172.1"/>
    <property type="molecule type" value="Genomic_DNA"/>
</dbReference>
<evidence type="ECO:0008006" key="3">
    <source>
        <dbReference type="Google" id="ProtNLM"/>
    </source>
</evidence>
<proteinExistence type="predicted"/>
<reference evidence="2" key="1">
    <citation type="submission" date="2020-06" db="EMBL/GenBank/DDBJ databases">
        <authorList>
            <person name="Li T."/>
            <person name="Hu X."/>
            <person name="Zhang T."/>
            <person name="Song X."/>
            <person name="Zhang H."/>
            <person name="Dai N."/>
            <person name="Sheng W."/>
            <person name="Hou X."/>
            <person name="Wei L."/>
        </authorList>
    </citation>
    <scope>NUCLEOTIDE SEQUENCE</scope>
    <source>
        <strain evidence="2">G02</strain>
        <tissue evidence="2">Leaf</tissue>
    </source>
</reference>
<evidence type="ECO:0000313" key="2">
    <source>
        <dbReference type="EMBL" id="KAL0303172.1"/>
    </source>
</evidence>
<gene>
    <name evidence="2" type="ORF">Sradi_6185300</name>
</gene>
<accession>A0AAW2KAC7</accession>